<accession>A0A7I7KR24</accession>
<evidence type="ECO:0000256" key="2">
    <source>
        <dbReference type="ARBA" id="ARBA00023315"/>
    </source>
</evidence>
<organism evidence="4 5">
    <name type="scientific">Mycobacterium cookii</name>
    <dbReference type="NCBI Taxonomy" id="1775"/>
    <lineage>
        <taxon>Bacteria</taxon>
        <taxon>Bacillati</taxon>
        <taxon>Actinomycetota</taxon>
        <taxon>Actinomycetes</taxon>
        <taxon>Mycobacteriales</taxon>
        <taxon>Mycobacteriaceae</taxon>
        <taxon>Mycobacterium</taxon>
    </lineage>
</organism>
<dbReference type="InterPro" id="IPR050832">
    <property type="entry name" value="Bact_Acetyltransf"/>
</dbReference>
<evidence type="ECO:0000313" key="4">
    <source>
        <dbReference type="EMBL" id="BBX44267.1"/>
    </source>
</evidence>
<dbReference type="PANTHER" id="PTHR43877:SF2">
    <property type="entry name" value="AMINOALKYLPHOSPHONATE N-ACETYLTRANSFERASE-RELATED"/>
    <property type="match status" value="1"/>
</dbReference>
<dbReference type="Proteomes" id="UP000465866">
    <property type="component" value="Chromosome"/>
</dbReference>
<dbReference type="PROSITE" id="PS51186">
    <property type="entry name" value="GNAT"/>
    <property type="match status" value="1"/>
</dbReference>
<dbReference type="InterPro" id="IPR000182">
    <property type="entry name" value="GNAT_dom"/>
</dbReference>
<protein>
    <submittedName>
        <fullName evidence="4">Putative N-acetyltransferase</fullName>
    </submittedName>
</protein>
<proteinExistence type="predicted"/>
<dbReference type="RefSeq" id="WP_163774653.1">
    <property type="nucleotide sequence ID" value="NZ_AP022569.1"/>
</dbReference>
<evidence type="ECO:0000259" key="3">
    <source>
        <dbReference type="PROSITE" id="PS51186"/>
    </source>
</evidence>
<keyword evidence="2" id="KW-0012">Acyltransferase</keyword>
<dbReference type="EMBL" id="AP022569">
    <property type="protein sequence ID" value="BBX44267.1"/>
    <property type="molecule type" value="Genomic_DNA"/>
</dbReference>
<name>A0A7I7KR24_9MYCO</name>
<reference evidence="4 5" key="1">
    <citation type="journal article" date="2019" name="Emerg. Microbes Infect.">
        <title>Comprehensive subspecies identification of 175 nontuberculous mycobacteria species based on 7547 genomic profiles.</title>
        <authorList>
            <person name="Matsumoto Y."/>
            <person name="Kinjo T."/>
            <person name="Motooka D."/>
            <person name="Nabeya D."/>
            <person name="Jung N."/>
            <person name="Uechi K."/>
            <person name="Horii T."/>
            <person name="Iida T."/>
            <person name="Fujita J."/>
            <person name="Nakamura S."/>
        </authorList>
    </citation>
    <scope>NUCLEOTIDE SEQUENCE [LARGE SCALE GENOMIC DNA]</scope>
    <source>
        <strain evidence="4 5">JCM 12404</strain>
    </source>
</reference>
<dbReference type="PANTHER" id="PTHR43877">
    <property type="entry name" value="AMINOALKYLPHOSPHONATE N-ACETYLTRANSFERASE-RELATED-RELATED"/>
    <property type="match status" value="1"/>
</dbReference>
<dbReference type="GO" id="GO:0016747">
    <property type="term" value="F:acyltransferase activity, transferring groups other than amino-acyl groups"/>
    <property type="evidence" value="ECO:0007669"/>
    <property type="project" value="InterPro"/>
</dbReference>
<evidence type="ECO:0000313" key="5">
    <source>
        <dbReference type="Proteomes" id="UP000465866"/>
    </source>
</evidence>
<dbReference type="CDD" id="cd04301">
    <property type="entry name" value="NAT_SF"/>
    <property type="match status" value="1"/>
</dbReference>
<sequence>MTKVCIGAAESIDIAELAAVAAHTFPLACPPSVAPPDIASFIAANLSDKRFAEYLADPQRIVLAAKRDDRIVGYAMLIRDDDGRVELSKMYVLPAQHGSGVSTALMDAALAAAAGWGVADIWLGVNQKNERAQRFYSKAGFTVTGTRTFQVGSHIEHDYVMVRPTR</sequence>
<dbReference type="InterPro" id="IPR016181">
    <property type="entry name" value="Acyl_CoA_acyltransferase"/>
</dbReference>
<keyword evidence="1 4" id="KW-0808">Transferase</keyword>
<dbReference type="Pfam" id="PF00583">
    <property type="entry name" value="Acetyltransf_1"/>
    <property type="match status" value="1"/>
</dbReference>
<evidence type="ECO:0000256" key="1">
    <source>
        <dbReference type="ARBA" id="ARBA00022679"/>
    </source>
</evidence>
<dbReference type="SUPFAM" id="SSF55729">
    <property type="entry name" value="Acyl-CoA N-acyltransferases (Nat)"/>
    <property type="match status" value="1"/>
</dbReference>
<feature type="domain" description="N-acetyltransferase" evidence="3">
    <location>
        <begin position="4"/>
        <end position="166"/>
    </location>
</feature>
<dbReference type="Gene3D" id="3.40.630.30">
    <property type="match status" value="1"/>
</dbReference>
<dbReference type="KEGG" id="mcoo:MCOO_02820"/>
<gene>
    <name evidence="4" type="ORF">MCOO_02820</name>
</gene>
<dbReference type="AlphaFoldDB" id="A0A7I7KR24"/>
<keyword evidence="5" id="KW-1185">Reference proteome</keyword>